<feature type="compositionally biased region" description="Basic residues" evidence="1">
    <location>
        <begin position="100"/>
        <end position="109"/>
    </location>
</feature>
<sequence length="109" mass="11959">MVSTARDHSCVHMRMHAQMHVHDTGCRARHSSSSTVTGPSQTVDHRPPPPDAIARHLVRIDRAGALGPEGKTCATPSGFRIRALRPPGTRAPRIGPPPDKRRRPPTRRT</sequence>
<feature type="compositionally biased region" description="Polar residues" evidence="1">
    <location>
        <begin position="31"/>
        <end position="42"/>
    </location>
</feature>
<organism evidence="2 3">
    <name type="scientific">Streptomyces tubercidicus</name>
    <dbReference type="NCBI Taxonomy" id="47759"/>
    <lineage>
        <taxon>Bacteria</taxon>
        <taxon>Bacillati</taxon>
        <taxon>Actinomycetota</taxon>
        <taxon>Actinomycetes</taxon>
        <taxon>Kitasatosporales</taxon>
        <taxon>Streptomycetaceae</taxon>
        <taxon>Streptomyces</taxon>
    </lineage>
</organism>
<gene>
    <name evidence="2" type="ORF">Stube_28440</name>
</gene>
<reference evidence="2 3" key="1">
    <citation type="submission" date="2019-12" db="EMBL/GenBank/DDBJ databases">
        <title>Whole genome shotgun sequence of Streptomyces tubercidicus NBRC 13090.</title>
        <authorList>
            <person name="Ichikawa N."/>
            <person name="Kimura A."/>
            <person name="Kitahashi Y."/>
            <person name="Komaki H."/>
            <person name="Tamura T."/>
        </authorList>
    </citation>
    <scope>NUCLEOTIDE SEQUENCE [LARGE SCALE GENOMIC DNA]</scope>
    <source>
        <strain evidence="2 3">NBRC 13090</strain>
    </source>
</reference>
<proteinExistence type="predicted"/>
<dbReference type="AlphaFoldDB" id="A0A640UTZ2"/>
<evidence type="ECO:0000256" key="1">
    <source>
        <dbReference type="SAM" id="MobiDB-lite"/>
    </source>
</evidence>
<evidence type="ECO:0000313" key="3">
    <source>
        <dbReference type="Proteomes" id="UP000431826"/>
    </source>
</evidence>
<comment type="caution">
    <text evidence="2">The sequence shown here is derived from an EMBL/GenBank/DDBJ whole genome shotgun (WGS) entry which is preliminary data.</text>
</comment>
<dbReference type="EMBL" id="BLIR01000001">
    <property type="protein sequence ID" value="GFE38171.1"/>
    <property type="molecule type" value="Genomic_DNA"/>
</dbReference>
<keyword evidence="3" id="KW-1185">Reference proteome</keyword>
<protein>
    <submittedName>
        <fullName evidence="2">Uncharacterized protein</fullName>
    </submittedName>
</protein>
<accession>A0A640UTZ2</accession>
<feature type="region of interest" description="Disordered" evidence="1">
    <location>
        <begin position="22"/>
        <end position="109"/>
    </location>
</feature>
<evidence type="ECO:0000313" key="2">
    <source>
        <dbReference type="EMBL" id="GFE38171.1"/>
    </source>
</evidence>
<dbReference type="Proteomes" id="UP000431826">
    <property type="component" value="Unassembled WGS sequence"/>
</dbReference>
<name>A0A640UTZ2_9ACTN</name>